<evidence type="ECO:0000313" key="2">
    <source>
        <dbReference type="Proteomes" id="UP001224533"/>
    </source>
</evidence>
<dbReference type="RefSeq" id="WP_283474891.1">
    <property type="nucleotide sequence ID" value="NZ_CP114502.1"/>
</dbReference>
<gene>
    <name evidence="1" type="ORF">O2U02_10035</name>
</gene>
<sequence length="76" mass="8689">MKVKAIDVFYLESEDISSVVVPRTKKFKIGDKIMDKNGTVYEVHSFEHICRTFKDITGLVVHGKFEGDIVNLVDEE</sequence>
<name>A0ABD7YZH4_9LACO</name>
<evidence type="ECO:0000313" key="1">
    <source>
        <dbReference type="EMBL" id="WHS18772.1"/>
    </source>
</evidence>
<dbReference type="EMBL" id="CP114510">
    <property type="protein sequence ID" value="WHS18772.1"/>
    <property type="molecule type" value="Genomic_DNA"/>
</dbReference>
<keyword evidence="1" id="KW-0614">Plasmid</keyword>
<reference evidence="1 2" key="1">
    <citation type="submission" date="2022-12" db="EMBL/GenBank/DDBJ databases">
        <title>Assessment of beneficial effects and identification of host adaptation-associated genes of Ligilactobacillus salivarius isolated from Meles meles.</title>
        <authorList>
            <person name="Wang Y."/>
        </authorList>
    </citation>
    <scope>NUCLEOTIDE SEQUENCE [LARGE SCALE GENOMIC DNA]</scope>
    <source>
        <strain evidence="1 2">S35</strain>
        <plasmid evidence="1 2">unnamed1</plasmid>
    </source>
</reference>
<protein>
    <recommendedName>
        <fullName evidence="3">YopX protein domain-containing protein</fullName>
    </recommendedName>
</protein>
<accession>A0ABD7YZH4</accession>
<evidence type="ECO:0008006" key="3">
    <source>
        <dbReference type="Google" id="ProtNLM"/>
    </source>
</evidence>
<geneLocation type="plasmid" evidence="1 2">
    <name>unnamed1</name>
</geneLocation>
<proteinExistence type="predicted"/>
<dbReference type="AlphaFoldDB" id="A0ABD7YZH4"/>
<dbReference type="Proteomes" id="UP001224533">
    <property type="component" value="Plasmid unnamed1"/>
</dbReference>
<organism evidence="1 2">
    <name type="scientific">Ligilactobacillus salivarius</name>
    <dbReference type="NCBI Taxonomy" id="1624"/>
    <lineage>
        <taxon>Bacteria</taxon>
        <taxon>Bacillati</taxon>
        <taxon>Bacillota</taxon>
        <taxon>Bacilli</taxon>
        <taxon>Lactobacillales</taxon>
        <taxon>Lactobacillaceae</taxon>
        <taxon>Ligilactobacillus</taxon>
    </lineage>
</organism>